<organism evidence="6 7">
    <name type="scientific">Populus tomentosa</name>
    <name type="common">Chinese white poplar</name>
    <dbReference type="NCBI Taxonomy" id="118781"/>
    <lineage>
        <taxon>Eukaryota</taxon>
        <taxon>Viridiplantae</taxon>
        <taxon>Streptophyta</taxon>
        <taxon>Embryophyta</taxon>
        <taxon>Tracheophyta</taxon>
        <taxon>Spermatophyta</taxon>
        <taxon>Magnoliopsida</taxon>
        <taxon>eudicotyledons</taxon>
        <taxon>Gunneridae</taxon>
        <taxon>Pentapetalae</taxon>
        <taxon>rosids</taxon>
        <taxon>fabids</taxon>
        <taxon>Malpighiales</taxon>
        <taxon>Salicaceae</taxon>
        <taxon>Saliceae</taxon>
        <taxon>Populus</taxon>
    </lineage>
</organism>
<comment type="caution">
    <text evidence="6">The sequence shown here is derived from an EMBL/GenBank/DDBJ whole genome shotgun (WGS) entry which is preliminary data.</text>
</comment>
<dbReference type="InterPro" id="IPR050865">
    <property type="entry name" value="BEACH_Domain"/>
</dbReference>
<dbReference type="InterPro" id="IPR023362">
    <property type="entry name" value="PH-BEACH_dom"/>
</dbReference>
<gene>
    <name evidence="6" type="ORF">POTOM_010080</name>
</gene>
<dbReference type="Pfam" id="PF20426">
    <property type="entry name" value="NBCH_WD40"/>
    <property type="match status" value="1"/>
</dbReference>
<dbReference type="Pfam" id="PF14844">
    <property type="entry name" value="PH_BEACH"/>
    <property type="match status" value="1"/>
</dbReference>
<keyword evidence="3" id="KW-0812">Transmembrane</keyword>
<keyword evidence="3" id="KW-1133">Transmembrane helix</keyword>
<dbReference type="InterPro" id="IPR000409">
    <property type="entry name" value="BEACH_dom"/>
</dbReference>
<evidence type="ECO:0000313" key="7">
    <source>
        <dbReference type="Proteomes" id="UP000886885"/>
    </source>
</evidence>
<accession>A0A8X8DA18</accession>
<dbReference type="PANTHER" id="PTHR13743">
    <property type="entry name" value="BEIGE/BEACH-RELATED"/>
    <property type="match status" value="1"/>
</dbReference>
<dbReference type="OrthoDB" id="26681at2759"/>
<keyword evidence="3" id="KW-0472">Membrane</keyword>
<protein>
    <recommendedName>
        <fullName evidence="8">BEACH domain-containing protein B</fullName>
    </recommendedName>
</protein>
<feature type="transmembrane region" description="Helical" evidence="3">
    <location>
        <begin position="74"/>
        <end position="95"/>
    </location>
</feature>
<feature type="domain" description="BEACH" evidence="4">
    <location>
        <begin position="2846"/>
        <end position="3185"/>
    </location>
</feature>
<dbReference type="PROSITE" id="PS50082">
    <property type="entry name" value="WD_REPEATS_2"/>
    <property type="match status" value="1"/>
</dbReference>
<feature type="domain" description="BEACH-type PH" evidence="5">
    <location>
        <begin position="2664"/>
        <end position="2822"/>
    </location>
</feature>
<dbReference type="Pfam" id="PF02138">
    <property type="entry name" value="Beach"/>
    <property type="match status" value="2"/>
</dbReference>
<evidence type="ECO:0008006" key="8">
    <source>
        <dbReference type="Google" id="ProtNLM"/>
    </source>
</evidence>
<dbReference type="PROSITE" id="PS50197">
    <property type="entry name" value="BEACH"/>
    <property type="match status" value="1"/>
</dbReference>
<feature type="repeat" description="WD" evidence="1">
    <location>
        <begin position="3325"/>
        <end position="3366"/>
    </location>
</feature>
<dbReference type="CDD" id="cd06071">
    <property type="entry name" value="Beach"/>
    <property type="match status" value="1"/>
</dbReference>
<dbReference type="PANTHER" id="PTHR13743:SF112">
    <property type="entry name" value="BEACH DOMAIN-CONTAINING PROTEIN"/>
    <property type="match status" value="1"/>
</dbReference>
<dbReference type="InterPro" id="IPR019775">
    <property type="entry name" value="WD40_repeat_CS"/>
</dbReference>
<feature type="transmembrane region" description="Helical" evidence="3">
    <location>
        <begin position="46"/>
        <end position="62"/>
    </location>
</feature>
<dbReference type="Pfam" id="PF15787">
    <property type="entry name" value="DUF4704"/>
    <property type="match status" value="1"/>
</dbReference>
<reference evidence="6" key="1">
    <citation type="journal article" date="2020" name="bioRxiv">
        <title>Hybrid origin of Populus tomentosa Carr. identified through genome sequencing and phylogenomic analysis.</title>
        <authorList>
            <person name="An X."/>
            <person name="Gao K."/>
            <person name="Chen Z."/>
            <person name="Li J."/>
            <person name="Yang X."/>
            <person name="Yang X."/>
            <person name="Zhou J."/>
            <person name="Guo T."/>
            <person name="Zhao T."/>
            <person name="Huang S."/>
            <person name="Miao D."/>
            <person name="Khan W.U."/>
            <person name="Rao P."/>
            <person name="Ye M."/>
            <person name="Lei B."/>
            <person name="Liao W."/>
            <person name="Wang J."/>
            <person name="Ji L."/>
            <person name="Li Y."/>
            <person name="Guo B."/>
            <person name="Mustafa N.S."/>
            <person name="Li S."/>
            <person name="Yun Q."/>
            <person name="Keller S.R."/>
            <person name="Mao J."/>
            <person name="Zhang R."/>
            <person name="Strauss S.H."/>
        </authorList>
    </citation>
    <scope>NUCLEOTIDE SEQUENCE</scope>
    <source>
        <strain evidence="6">GM15</strain>
        <tissue evidence="6">Leaf</tissue>
    </source>
</reference>
<evidence type="ECO:0000313" key="6">
    <source>
        <dbReference type="EMBL" id="KAG6784389.1"/>
    </source>
</evidence>
<feature type="transmembrane region" description="Helical" evidence="3">
    <location>
        <begin position="6"/>
        <end position="25"/>
    </location>
</feature>
<dbReference type="InterPro" id="IPR001680">
    <property type="entry name" value="WD40_rpt"/>
</dbReference>
<evidence type="ECO:0000256" key="2">
    <source>
        <dbReference type="SAM" id="MobiDB-lite"/>
    </source>
</evidence>
<feature type="region of interest" description="Disordered" evidence="2">
    <location>
        <begin position="2613"/>
        <end position="2635"/>
    </location>
</feature>
<evidence type="ECO:0000256" key="3">
    <source>
        <dbReference type="SAM" id="Phobius"/>
    </source>
</evidence>
<dbReference type="PROSITE" id="PS00678">
    <property type="entry name" value="WD_REPEATS_1"/>
    <property type="match status" value="1"/>
</dbReference>
<dbReference type="PROSITE" id="PS50294">
    <property type="entry name" value="WD_REPEATS_REGION"/>
    <property type="match status" value="1"/>
</dbReference>
<dbReference type="PROSITE" id="PS51783">
    <property type="entry name" value="PH_BEACH"/>
    <property type="match status" value="1"/>
</dbReference>
<sequence length="3568" mass="400323">MWSRIFGYSVILCYHIHGVVINRGFLSAHDNALEKCAMDSRIHLSMSINSCLHVYQFMYGYVSSHSTVIAPANVLSVSLIILIVPVSIVGSMNIVKGVADLIRRTSSGQTGESIQGSSSGRFSPPSPKICFSEVGDEAVLHTLWEKYENAVDKVCQAYTSLSPLRKSDRVLALEGSDAYLASLFFSKFPSTLTLRLLLCLIVSGKPRLHKALSSSIICLMCQENGLLCGVMAEKKKLFHVFLKQFLMVFEKWEPANASQLPEAALTTVPPMEYPLRVDDIIVGCSAGHPAEIILTLTEEITQLTSLVSELNTSVVRTRVDLPGNSTSLSITSEGLPLLNALTIITRSMHNCRVFGYYGGIQKLTALMKGAVVHLKSITSELSGDESLSSIFLDKTRLLQQILLYVVSIICGYIDLNTNLYEKAQLFSSHAEFFTPSWGASSNESSSGVEVPTETRLYWHQRAVVSVMEAGVLNWLVGKDIGSLSFVVGKGKDYKMLWHIPLTEFVCASELLRVIRRLSMKEQRTDLSLQYLTLWTLHLALSNNPRGQNHFKSIGGLEVLLDGQGLPSINVLLLRNASHVGDERSEKPLLKIFQLHVLSLTVLREAVFGNMNNLQFLCENGRIHKLANSFCSLSFLLQECEQNTKDLSVQDDCQIPVSDLENENHVKMERSFPLPADAAYSKLWNEYVVKLSGVLCSFIVAPENIKPHHVQTNTGRIGMPISAAYGELSIKWVMGVLLTVFPCIKACSNQKELPNHLRVFANVLQHCVLDAFTKVLVSSPVSLEIFREEGLWDLIFSENFFHFGPDSEEMAGECGSYNQGFPGQLDRNLSSTSISNQTKISSFEILQMEVISFVEFAATCNGTVDNLPEVSVLLDALEQCACHPDIAVVLAKSLLHILQLLPEKTIASFKSLSAVSRVLKVACIQAEECRRSRNMSPSLESKILPLHGGQRPNSEKMGQSWFACMDTCMGLFTKFFSIADDAGSLVLGDWTCIDYLFDLFWEEGMRNQVFESILDLMKLVPSSLEDQKAKLHLCSKYLETFTQIKEREKSFAELSINLLVGMREMLMTNPAYYQALFRDGECFLHVVSLLNGNLDEVNGEKLVLNVLQTLTCLLENNDDSKASFRALVGKGYQTMQSLLLDFCQWRPSEALLNALLDMLVDGKFDIKSNPLIKNEDVIILYLSVLQKSSDSLRHYGLNMFQQLLRDSISNRASCVRAGMLNFLLDWFSQEDNDSTILKIAQLIQVVGGHSISGKDIRKIFALLRSEKVGTRQQYCSLLLTTVLSMLNEKGPTTFFDFNGNDSLSELDFNSFKDLSVLRLLFTGQIFFVTALRDGIIVKTPVQWPLSKGFSFSCWLRVESFPRNGTMGLFSFLSENGKGCLAAVGNGRLVYESINLKRQRIQFHINLASKKWHFLCITHSIGRAFSGGSLLRCYVNGDLVASERCRYAKVNELLTSSSIGMKINSPQNEEEIFPDSIRDFFSFHGQIGPVYLFSDAISSEQVQGIYSLGPSYMYSFLDNEATPFYDSSLPSGILDAKDGLSSKIIFGLNAQASDGKKLFNVSLVTDHALDKKAFEATVMAGTQLCSRRMLQQIIYCVGGVSVFFPLISQSDRYDNEESGSFELALLTPITKERLTAEVIELIASVLDDNLANQQQMHLLSGFSILGFLLQSVPPELLNLETLSALKHLFNVAANCGLAELLVKDAISCIFLNPFIWVYTVYKVQRELYMFLIQQFDNDPRLLKSLCQLPRVIDIICQFYWDNSKSRFAIGSKPLRHPITKVIIGERPNREETRKIRLLLLSLGEMSLRQCIGTADIKAIIAFFETSQDTACIEDVLHMVIRALSQKQLLVAFLEQVNLIGGCHIFVNLLQREYEPIRLLSLQFLGRLLVGLESERKTPRLFNLSVGRSRSVSESQKKASSKMQPVFSAISDRLFRFPLTDNLCAALFDVLLGGASPKQVLLKYNQVDKQRSKGNNSHFLVPQILVIIFGFLSSCEDVSTRTKLIRDLLDLLDSNSSNIEALMEYGWNAWLTATLKLNVIKDYVVESQDQTHRERLEQNLVRSLFCVVLCHYMLSVKGGWQQLEETVNFLLLHCDQDGISCRKLLHDIFEDLIQRLVDFSFEENIFAAQPCRDNTLYLLQLMDEMLVAEIDHKILKILELSCHGLAKALSPCFTFPENSSEVSIDSSELESQKNFSSALSQVVQGEFNNQTSRNPWGGKHSTTHEGEVINDKWWDLYENLWIIISEINGKGPSKMMLKSSAAAGPSLGQRARGLVESLNIPAAEMAAVVVSGGIGNALAGKPNKTADKAMLLRGERCPRIVFRLAILYLCRSSLERASRCVQQVIALLPSILAADDEQSKSRLQLFIWSLLAVRSEYGVLDDGARLHVISHLIRETINCGKSMLATSIVGRDDSSDTGSSSKDTSSIHSIIQKDRVLAAVSDEAKYIKSSISDRTRQLEELHSRMDENSTVETTNKKAFEDEIQNSLNSIVALDDSRRAAQQLVQEEEGQNVAEKWMHMFRTLIDERGPWSANLFPNCVVKHWKLDKTEDAWRRRPKLRQNYHFDEKLCLPPSSSSNEDTLPVNETKNSFVGHIPEQMKQFLLKGVRRITDEVISEAGENDAETSGQTTPIPDDPSESQRLDLVGDCSDQNEIVRDKRDSSSTSQETETSEVLMSVQCVLVTPKRKLAGNLAVKKNFLHFFGEFLVEGTGGSSVFKNFQASIKSDANKLEQQHKSLNWPIHVNFSPEKVISVDNTVSANENVQQRQLKHVRRHKRWSVDKIKAVHWTRYLLRYSAIEIFFSDSVAPVFLNFASQKDAKEVGTLIVATRNEFLFPKGISKDKSGTISFVDRHVALRMAEIARESWRRRDITNFEYLMILNTLAGRSYNDLTQYPVFPWVLADYSSEDLDFNKALTFRDLTKPVGALDVKRFEVFEDRYRSFSDPDIPSFYYGSHYSSMGIVLYYLLRLEPFTSLHRNLQLSLVVFEGGKFDHADRLFQSIEGTYRNCLSNTSDVKELIPEFFYMPEFLVNSNSYHLGVKQDGEPLGDVCLPPWAKLSILSNPLQHQTLKFNWRWKLFDKWWSVKLRLDCVMDSVEMYGSPELFINKNRDALESEYVSSNLHHWIDLVFGYKQRGKPAVEGANIFYYLTYEGAVDLDIMEDELQRSAIEDQIANFGQTPIQIFRKKHPRRGPPIPIARPLYFAPDSINLSSIVSSTSHPPSAVLYVSTLDSNIVLVNQGLTLSVKMWLTTQLQSGGNFTFSSFQEPLFGVGYDVLSARKIGSPLAENVELGAQCFAILQTPTENFLISCGNWENSFQVISLSDGRMVQSTRQHKDVVSCVAVTDDGCFLATGSYDTTVMVWEVLRARITEKRVRNTPTELARKDYVIAETPFHILCGHDDIITCLCASVELDLVISGSKDGTCVFHTLREGRYVRSLRHPSGNALSKLVASRHGRVVLYADEDLSLHLYSINGKHLATSESNGRLNCVELSKCGEFLVCAGDQGQIVVRSMNTFDIVKRYNGVGKIITCLTVTVEECFLAGTKDGSLLVYSIENPQLRKTSIPRMKSKSSVSG</sequence>
<dbReference type="SMART" id="SM00320">
    <property type="entry name" value="WD40"/>
    <property type="match status" value="5"/>
</dbReference>
<dbReference type="EMBL" id="JAAWWB010000004">
    <property type="protein sequence ID" value="KAG6784389.1"/>
    <property type="molecule type" value="Genomic_DNA"/>
</dbReference>
<evidence type="ECO:0000259" key="5">
    <source>
        <dbReference type="PROSITE" id="PS51783"/>
    </source>
</evidence>
<evidence type="ECO:0000256" key="1">
    <source>
        <dbReference type="PROSITE-ProRule" id="PRU00221"/>
    </source>
</evidence>
<dbReference type="SMART" id="SM01026">
    <property type="entry name" value="Beach"/>
    <property type="match status" value="1"/>
</dbReference>
<dbReference type="InterPro" id="IPR046851">
    <property type="entry name" value="NBCH_WD40"/>
</dbReference>
<dbReference type="InterPro" id="IPR031570">
    <property type="entry name" value="NBEA/BDCP_DUF4704"/>
</dbReference>
<dbReference type="Pfam" id="PF20425">
    <property type="entry name" value="Neurobeachin"/>
    <property type="match status" value="1"/>
</dbReference>
<proteinExistence type="predicted"/>
<dbReference type="Proteomes" id="UP000886885">
    <property type="component" value="Chromosome 2D"/>
</dbReference>
<keyword evidence="1" id="KW-0853">WD repeat</keyword>
<dbReference type="InterPro" id="IPR046852">
    <property type="entry name" value="Neurobeachin_a-sol"/>
</dbReference>
<keyword evidence="7" id="KW-1185">Reference proteome</keyword>
<dbReference type="CDD" id="cd01201">
    <property type="entry name" value="PH_BEACH"/>
    <property type="match status" value="1"/>
</dbReference>
<name>A0A8X8DA18_POPTO</name>
<dbReference type="Pfam" id="PF13385">
    <property type="entry name" value="Laminin_G_3"/>
    <property type="match status" value="1"/>
</dbReference>
<evidence type="ECO:0000259" key="4">
    <source>
        <dbReference type="PROSITE" id="PS50197"/>
    </source>
</evidence>